<dbReference type="InterPro" id="IPR005584">
    <property type="entry name" value="DNA_gyrase_inhibitor_YacG"/>
</dbReference>
<dbReference type="EMBL" id="JAAGOX010000053">
    <property type="protein sequence ID" value="NDW47241.1"/>
    <property type="molecule type" value="Genomic_DNA"/>
</dbReference>
<reference evidence="3" key="1">
    <citation type="submission" date="2020-02" db="EMBL/GenBank/DDBJ databases">
        <title>Delineation of the pyrene-degrading pathway in Roseobacter clade bacteria by genomic analysis.</title>
        <authorList>
            <person name="Zhou H."/>
            <person name="Wang H."/>
        </authorList>
    </citation>
    <scope>NUCLEOTIDE SEQUENCE</scope>
    <source>
        <strain evidence="3">PrR005</strain>
    </source>
</reference>
<proteinExistence type="predicted"/>
<accession>A0A6B2NST1</accession>
<protein>
    <submittedName>
        <fullName evidence="3">DNA gyrase inhibitor YacG</fullName>
    </submittedName>
</protein>
<dbReference type="InterPro" id="IPR013088">
    <property type="entry name" value="Znf_NHR/GATA"/>
</dbReference>
<name>A0A6B2NST1_9RHOB</name>
<evidence type="ECO:0000256" key="1">
    <source>
        <dbReference type="ARBA" id="ARBA00022723"/>
    </source>
</evidence>
<organism evidence="3">
    <name type="scientific">Ruegeria sp. PrR005</name>
    <dbReference type="NCBI Taxonomy" id="2706882"/>
    <lineage>
        <taxon>Bacteria</taxon>
        <taxon>Pseudomonadati</taxon>
        <taxon>Pseudomonadota</taxon>
        <taxon>Alphaproteobacteria</taxon>
        <taxon>Rhodobacterales</taxon>
        <taxon>Roseobacteraceae</taxon>
        <taxon>Ruegeria</taxon>
    </lineage>
</organism>
<dbReference type="GO" id="GO:0008270">
    <property type="term" value="F:zinc ion binding"/>
    <property type="evidence" value="ECO:0007669"/>
    <property type="project" value="InterPro"/>
</dbReference>
<dbReference type="GO" id="GO:0006355">
    <property type="term" value="P:regulation of DNA-templated transcription"/>
    <property type="evidence" value="ECO:0007669"/>
    <property type="project" value="InterPro"/>
</dbReference>
<dbReference type="Pfam" id="PF03884">
    <property type="entry name" value="YacG"/>
    <property type="match status" value="1"/>
</dbReference>
<dbReference type="RefSeq" id="WP_164132241.1">
    <property type="nucleotide sequence ID" value="NZ_JAAGOX010000053.1"/>
</dbReference>
<sequence length="60" mass="6947">MKCPICCAEAQIKYRPFCSKRCSDLDLARWLNGSYAIPAEVEVEEEEITMTDRSLSDRHH</sequence>
<dbReference type="PANTHER" id="PTHR36150:SF1">
    <property type="entry name" value="DNA GYRASE INHIBITOR YACG"/>
    <property type="match status" value="1"/>
</dbReference>
<gene>
    <name evidence="3" type="primary">yacG</name>
    <name evidence="3" type="ORF">G0P99_20030</name>
</gene>
<comment type="caution">
    <text evidence="3">The sequence shown here is derived from an EMBL/GenBank/DDBJ whole genome shotgun (WGS) entry which is preliminary data.</text>
</comment>
<evidence type="ECO:0000256" key="2">
    <source>
        <dbReference type="ARBA" id="ARBA00022833"/>
    </source>
</evidence>
<dbReference type="Gene3D" id="3.30.50.10">
    <property type="entry name" value="Erythroid Transcription Factor GATA-1, subunit A"/>
    <property type="match status" value="1"/>
</dbReference>
<dbReference type="SUPFAM" id="SSF57716">
    <property type="entry name" value="Glucocorticoid receptor-like (DNA-binding domain)"/>
    <property type="match status" value="1"/>
</dbReference>
<dbReference type="AlphaFoldDB" id="A0A6B2NST1"/>
<dbReference type="PANTHER" id="PTHR36150">
    <property type="entry name" value="DNA GYRASE INHIBITOR YACG"/>
    <property type="match status" value="1"/>
</dbReference>
<keyword evidence="1" id="KW-0479">Metal-binding</keyword>
<keyword evidence="2" id="KW-0862">Zinc</keyword>
<evidence type="ECO:0000313" key="3">
    <source>
        <dbReference type="EMBL" id="NDW47241.1"/>
    </source>
</evidence>